<dbReference type="SUPFAM" id="SSF51182">
    <property type="entry name" value="RmlC-like cupins"/>
    <property type="match status" value="2"/>
</dbReference>
<feature type="non-terminal residue" evidence="1">
    <location>
        <position position="248"/>
    </location>
</feature>
<dbReference type="InterPro" id="IPR014710">
    <property type="entry name" value="RmlC-like_jellyroll"/>
</dbReference>
<reference evidence="1" key="1">
    <citation type="submission" date="2018-05" db="EMBL/GenBank/DDBJ databases">
        <authorList>
            <person name="Lanie J.A."/>
            <person name="Ng W.-L."/>
            <person name="Kazmierczak K.M."/>
            <person name="Andrzejewski T.M."/>
            <person name="Davidsen T.M."/>
            <person name="Wayne K.J."/>
            <person name="Tettelin H."/>
            <person name="Glass J.I."/>
            <person name="Rusch D."/>
            <person name="Podicherti R."/>
            <person name="Tsui H.-C.T."/>
            <person name="Winkler M.E."/>
        </authorList>
    </citation>
    <scope>NUCLEOTIDE SEQUENCE</scope>
</reference>
<evidence type="ECO:0000313" key="1">
    <source>
        <dbReference type="EMBL" id="SVB33071.1"/>
    </source>
</evidence>
<sequence length="248" mass="27946">VRPHVEAIQQADFCWHEAELPRGEGQAKQRNLSYDEEDGSASTRVVFESAWSRPGGYHHADVEWFIMEGMIKIGDQYLGKGGYYRAPAGLRVPPIEVQEGTDILLFREYGDWGFSVSDKDQSEFVSRGANTASDEPGELTIVDSNKMEWMPNVYEGDTQRFLKLKAMFIDPASPDNNNTGFVSMVCWCPPGWSDNRMVHHPVFEEAYSIAGRLDYNFGSLGAGTYFFRPALVKHGHFIAGEERGWTGF</sequence>
<dbReference type="Gene3D" id="2.60.120.10">
    <property type="entry name" value="Jelly Rolls"/>
    <property type="match status" value="1"/>
</dbReference>
<gene>
    <name evidence="1" type="ORF">METZ01_LOCUS185925</name>
</gene>
<dbReference type="InterPro" id="IPR011051">
    <property type="entry name" value="RmlC_Cupin_sf"/>
</dbReference>
<feature type="non-terminal residue" evidence="1">
    <location>
        <position position="1"/>
    </location>
</feature>
<dbReference type="InterPro" id="IPR028013">
    <property type="entry name" value="DUF4437"/>
</dbReference>
<proteinExistence type="predicted"/>
<dbReference type="EMBL" id="UINC01037500">
    <property type="protein sequence ID" value="SVB33071.1"/>
    <property type="molecule type" value="Genomic_DNA"/>
</dbReference>
<accession>A0A382D5R9</accession>
<name>A0A382D5R9_9ZZZZ</name>
<protein>
    <recommendedName>
        <fullName evidence="2">DUF4437 domain-containing protein</fullName>
    </recommendedName>
</protein>
<dbReference type="Pfam" id="PF14499">
    <property type="entry name" value="DUF4437"/>
    <property type="match status" value="1"/>
</dbReference>
<organism evidence="1">
    <name type="scientific">marine metagenome</name>
    <dbReference type="NCBI Taxonomy" id="408172"/>
    <lineage>
        <taxon>unclassified sequences</taxon>
        <taxon>metagenomes</taxon>
        <taxon>ecological metagenomes</taxon>
    </lineage>
</organism>
<dbReference type="AlphaFoldDB" id="A0A382D5R9"/>
<evidence type="ECO:0008006" key="2">
    <source>
        <dbReference type="Google" id="ProtNLM"/>
    </source>
</evidence>